<evidence type="ECO:0000313" key="3">
    <source>
        <dbReference type="Proteomes" id="UP000289340"/>
    </source>
</evidence>
<organism evidence="2 3">
    <name type="scientific">Glycine soja</name>
    <name type="common">Wild soybean</name>
    <dbReference type="NCBI Taxonomy" id="3848"/>
    <lineage>
        <taxon>Eukaryota</taxon>
        <taxon>Viridiplantae</taxon>
        <taxon>Streptophyta</taxon>
        <taxon>Embryophyta</taxon>
        <taxon>Tracheophyta</taxon>
        <taxon>Spermatophyta</taxon>
        <taxon>Magnoliopsida</taxon>
        <taxon>eudicotyledons</taxon>
        <taxon>Gunneridae</taxon>
        <taxon>Pentapetalae</taxon>
        <taxon>rosids</taxon>
        <taxon>fabids</taxon>
        <taxon>Fabales</taxon>
        <taxon>Fabaceae</taxon>
        <taxon>Papilionoideae</taxon>
        <taxon>50 kb inversion clade</taxon>
        <taxon>NPAAA clade</taxon>
        <taxon>indigoferoid/millettioid clade</taxon>
        <taxon>Phaseoleae</taxon>
        <taxon>Glycine</taxon>
        <taxon>Glycine subgen. Soja</taxon>
    </lineage>
</organism>
<sequence length="134" mass="15047">MLHYTLCVYIGIYVGKGMVIHFTRGSSQETETRTMLGGFYLSSPHHASRDTPCPKCGYQTKTEGVTQTCLDCFLYGGYLYLFEYGVSPAFFLAKARGGTCTIASSDSTDRSHPSPCFLSSQERIWWLPFIQEQL</sequence>
<dbReference type="EMBL" id="QZWG01000011">
    <property type="protein sequence ID" value="RZB81093.1"/>
    <property type="molecule type" value="Genomic_DNA"/>
</dbReference>
<comment type="caution">
    <text evidence="2">The sequence shown here is derived from an EMBL/GenBank/DDBJ whole genome shotgun (WGS) entry which is preliminary data.</text>
</comment>
<dbReference type="PANTHER" id="PTHR46137:SF3">
    <property type="entry name" value="OS05G0310600 PROTEIN"/>
    <property type="match status" value="1"/>
</dbReference>
<dbReference type="Pfam" id="PF04970">
    <property type="entry name" value="LRAT"/>
    <property type="match status" value="1"/>
</dbReference>
<evidence type="ECO:0000313" key="2">
    <source>
        <dbReference type="EMBL" id="RZB81093.1"/>
    </source>
</evidence>
<dbReference type="EMBL" id="QZWG01000011">
    <property type="protein sequence ID" value="RZB81094.1"/>
    <property type="molecule type" value="Genomic_DNA"/>
</dbReference>
<gene>
    <name evidence="2" type="ORF">D0Y65_030720</name>
</gene>
<dbReference type="InterPro" id="IPR007053">
    <property type="entry name" value="LRAT_dom"/>
</dbReference>
<keyword evidence="3" id="KW-1185">Reference proteome</keyword>
<protein>
    <recommendedName>
        <fullName evidence="1">LRAT domain-containing protein</fullName>
    </recommendedName>
</protein>
<dbReference type="PANTHER" id="PTHR46137">
    <property type="entry name" value="OS05G0310600 PROTEIN"/>
    <property type="match status" value="1"/>
</dbReference>
<feature type="domain" description="LRAT" evidence="1">
    <location>
        <begin position="11"/>
        <end position="89"/>
    </location>
</feature>
<reference evidence="2 3" key="1">
    <citation type="submission" date="2018-09" db="EMBL/GenBank/DDBJ databases">
        <title>A high-quality reference genome of wild soybean provides a powerful tool to mine soybean genomes.</title>
        <authorList>
            <person name="Xie M."/>
            <person name="Chung C.Y.L."/>
            <person name="Li M.-W."/>
            <person name="Wong F.-L."/>
            <person name="Chan T.-F."/>
            <person name="Lam H.-M."/>
        </authorList>
    </citation>
    <scope>NUCLEOTIDE SEQUENCE [LARGE SCALE GENOMIC DNA]</scope>
    <source>
        <strain evidence="3">cv. W05</strain>
        <tissue evidence="2">Hypocotyl of etiolated seedlings</tissue>
    </source>
</reference>
<name>A0A445I516_GLYSO</name>
<accession>A0A445I516</accession>
<evidence type="ECO:0000259" key="1">
    <source>
        <dbReference type="Pfam" id="PF04970"/>
    </source>
</evidence>
<dbReference type="Gene3D" id="3.90.1720.10">
    <property type="entry name" value="endopeptidase domain like (from Nostoc punctiforme)"/>
    <property type="match status" value="1"/>
</dbReference>
<proteinExistence type="predicted"/>
<dbReference type="Proteomes" id="UP000289340">
    <property type="component" value="Chromosome 11"/>
</dbReference>
<dbReference type="AlphaFoldDB" id="A0A445I516"/>